<evidence type="ECO:0000313" key="13">
    <source>
        <dbReference type="Proteomes" id="UP001169719"/>
    </source>
</evidence>
<reference evidence="12" key="1">
    <citation type="submission" date="2024-05" db="EMBL/GenBank/DDBJ databases">
        <title>Genome Sequences of Four Agar- Degrading Marine Bacteria.</title>
        <authorList>
            <person name="Phillips E.K."/>
            <person name="Shaffer J.C."/>
            <person name="Henson M.W."/>
            <person name="Temperton B."/>
            <person name="Thrash C.J."/>
            <person name="Martin M.O."/>
        </authorList>
    </citation>
    <scope>NUCLEOTIDE SEQUENCE</scope>
    <source>
        <strain evidence="12">EKP203</strain>
    </source>
</reference>
<keyword evidence="4" id="KW-0479">Metal-binding</keyword>
<gene>
    <name evidence="12" type="ORF">QWJ08_15115</name>
</gene>
<dbReference type="InterPro" id="IPR011050">
    <property type="entry name" value="Pectin_lyase_fold/virulence"/>
</dbReference>
<sequence>MKKQTLALCIAAAVTPQLSASEIISDQLIWKAVTFGQSTDLNFGSTILPEKVGVNQVSHEGALVEDGPVLDVVTIESRGGKLANSHEGLTFYYTEIPTDYNFTLAADIELEQLGPETGATPNRQEGAGIMVRDILGAERLMPQPEGHEEFPSASNMVMNLLRSHTRTNDGMTNINASFREGVYQPWGTSGNRLSRVDYVEGVEYGSNTAYRMSLTRNNEHFEVSYKNGEVTERFEVKGANANITEMQNPDSQYIGFFASRNAKVTISNIELELSPAQTIDAPAYQAKAVETIVEIASPLRSSSEQYPAQARANYTGTFELFVEDKLITSEQIAAGTLFNHLIDLDSESTRIAIHFTPIEGPSKGKMVEEFEVTKHELPDPMNLYVSPDASSRGTGSLNEPLNLATAIELIPAGGTIHLLSGDYPQTTLPITASGTEDNVKHIKAVENGVRFIGDVNHDANYWHYEGIEVAGARFIVHGSHNTFEKMVTHSAPDTGFQITSPENVGRALWASYNTVIDSESYNNMDPSQINADGFAAKMRVGDGNTFIRCIAHHNIDDGWDLFNKVEDGPNGAVTILDSIAFNNGRTLDVANKGGTIGNGFKLGGEGIPVPHVIKNSLSFNNNMDGFTDNFNPGSVTVVNNMSIDNNRFNYLFRQSPYSDEIKQGTFEGNVSYRFQTAARYDDVVHSEKASHNLFIYNGLTSDDLGTPINLEPLQKIKRLTKIDASADVPAMTEAKAIKALLDTL</sequence>
<organism evidence="12 13">
    <name type="scientific">Vibrio agarivorans</name>
    <dbReference type="NCBI Taxonomy" id="153622"/>
    <lineage>
        <taxon>Bacteria</taxon>
        <taxon>Pseudomonadati</taxon>
        <taxon>Pseudomonadota</taxon>
        <taxon>Gammaproteobacteria</taxon>
        <taxon>Vibrionales</taxon>
        <taxon>Vibrionaceae</taxon>
        <taxon>Vibrio</taxon>
    </lineage>
</organism>
<keyword evidence="6" id="KW-0106">Calcium</keyword>
<evidence type="ECO:0000259" key="9">
    <source>
        <dbReference type="Pfam" id="PF22842"/>
    </source>
</evidence>
<dbReference type="InterPro" id="IPR052052">
    <property type="entry name" value="Polysaccharide_Lyase_9"/>
</dbReference>
<dbReference type="Pfam" id="PF25850">
    <property type="entry name" value="PelX_Ig"/>
    <property type="match status" value="1"/>
</dbReference>
<evidence type="ECO:0000259" key="11">
    <source>
        <dbReference type="Pfam" id="PF25850"/>
    </source>
</evidence>
<dbReference type="InterPro" id="IPR058953">
    <property type="entry name" value="PelX-like_N"/>
</dbReference>
<evidence type="ECO:0000256" key="7">
    <source>
        <dbReference type="ARBA" id="ARBA00023239"/>
    </source>
</evidence>
<dbReference type="PANTHER" id="PTHR40088">
    <property type="entry name" value="PECTATE LYASE (EUROFUNG)"/>
    <property type="match status" value="1"/>
</dbReference>
<protein>
    <submittedName>
        <fullName evidence="12">Exopolygalacturonate lyase</fullName>
    </submittedName>
</protein>
<comment type="cofactor">
    <cofactor evidence="1">
        <name>Ca(2+)</name>
        <dbReference type="ChEBI" id="CHEBI:29108"/>
    </cofactor>
</comment>
<accession>A0ABT7Y3P4</accession>
<feature type="domain" description="Pectate disaccharide-lyase-like N-terminal" evidence="10">
    <location>
        <begin position="31"/>
        <end position="276"/>
    </location>
</feature>
<dbReference type="Proteomes" id="UP001169719">
    <property type="component" value="Unassembled WGS sequence"/>
</dbReference>
<evidence type="ECO:0000256" key="1">
    <source>
        <dbReference type="ARBA" id="ARBA00001913"/>
    </source>
</evidence>
<dbReference type="Pfam" id="PF25849">
    <property type="entry name" value="PelX_N"/>
    <property type="match status" value="1"/>
</dbReference>
<comment type="subcellular location">
    <subcellularLocation>
        <location evidence="2">Secreted</location>
    </subcellularLocation>
</comment>
<evidence type="ECO:0000259" key="10">
    <source>
        <dbReference type="Pfam" id="PF25849"/>
    </source>
</evidence>
<name>A0ABT7Y3P4_9VIBR</name>
<evidence type="ECO:0000256" key="8">
    <source>
        <dbReference type="ARBA" id="ARBA00038263"/>
    </source>
</evidence>
<dbReference type="GO" id="GO:0016829">
    <property type="term" value="F:lyase activity"/>
    <property type="evidence" value="ECO:0007669"/>
    <property type="project" value="UniProtKB-KW"/>
</dbReference>
<dbReference type="Pfam" id="PF22842">
    <property type="entry name" value="Pel9A-like_beta_helix"/>
    <property type="match status" value="1"/>
</dbReference>
<dbReference type="InterPro" id="IPR058863">
    <property type="entry name" value="PelX-like_Ig"/>
</dbReference>
<dbReference type="InterPro" id="IPR012334">
    <property type="entry name" value="Pectin_lyas_fold"/>
</dbReference>
<dbReference type="SUPFAM" id="SSF51126">
    <property type="entry name" value="Pectin lyase-like"/>
    <property type="match status" value="1"/>
</dbReference>
<evidence type="ECO:0000256" key="5">
    <source>
        <dbReference type="ARBA" id="ARBA00022729"/>
    </source>
</evidence>
<keyword evidence="13" id="KW-1185">Reference proteome</keyword>
<feature type="domain" description="Pel9A-like right handed beta-helix region" evidence="9">
    <location>
        <begin position="475"/>
        <end position="657"/>
    </location>
</feature>
<dbReference type="PANTHER" id="PTHR40088:SF1">
    <property type="entry name" value="PECTATE LYASE PEL9"/>
    <property type="match status" value="1"/>
</dbReference>
<keyword evidence="3" id="KW-0964">Secreted</keyword>
<keyword evidence="5" id="KW-0732">Signal</keyword>
<dbReference type="EMBL" id="JAUEOZ010000002">
    <property type="protein sequence ID" value="MDN2482667.1"/>
    <property type="molecule type" value="Genomic_DNA"/>
</dbReference>
<keyword evidence="7 12" id="KW-0456">Lyase</keyword>
<comment type="similarity">
    <text evidence="8">Belongs to the polysaccharide lyase 9 family.</text>
</comment>
<evidence type="ECO:0000256" key="2">
    <source>
        <dbReference type="ARBA" id="ARBA00004613"/>
    </source>
</evidence>
<evidence type="ECO:0000256" key="3">
    <source>
        <dbReference type="ARBA" id="ARBA00022525"/>
    </source>
</evidence>
<dbReference type="RefSeq" id="WP_289962722.1">
    <property type="nucleotide sequence ID" value="NZ_JAUEOZ010000002.1"/>
</dbReference>
<evidence type="ECO:0000256" key="6">
    <source>
        <dbReference type="ARBA" id="ARBA00022837"/>
    </source>
</evidence>
<dbReference type="Gene3D" id="2.160.20.10">
    <property type="entry name" value="Single-stranded right-handed beta-helix, Pectin lyase-like"/>
    <property type="match status" value="1"/>
</dbReference>
<dbReference type="InterPro" id="IPR053868">
    <property type="entry name" value="Pel9A-like_beta_helix"/>
</dbReference>
<evidence type="ECO:0000256" key="4">
    <source>
        <dbReference type="ARBA" id="ARBA00022723"/>
    </source>
</evidence>
<comment type="caution">
    <text evidence="12">The sequence shown here is derived from an EMBL/GenBank/DDBJ whole genome shotgun (WGS) entry which is preliminary data.</text>
</comment>
<feature type="domain" description="Pectate disaccharide-lyase-like central Ig-like" evidence="11">
    <location>
        <begin position="294"/>
        <end position="374"/>
    </location>
</feature>
<evidence type="ECO:0000313" key="12">
    <source>
        <dbReference type="EMBL" id="MDN2482667.1"/>
    </source>
</evidence>
<proteinExistence type="inferred from homology"/>